<dbReference type="PANTHER" id="PTHR47623">
    <property type="entry name" value="OS09G0287300 PROTEIN"/>
    <property type="match status" value="1"/>
</dbReference>
<reference evidence="1" key="1">
    <citation type="journal article" date="2014" name="Int. J. Syst. Evol. Microbiol.">
        <title>Complete genome sequence of Corynebacterium casei LMG S-19264T (=DSM 44701T), isolated from a smear-ripened cheese.</title>
        <authorList>
            <consortium name="US DOE Joint Genome Institute (JGI-PGF)"/>
            <person name="Walter F."/>
            <person name="Albersmeier A."/>
            <person name="Kalinowski J."/>
            <person name="Ruckert C."/>
        </authorList>
    </citation>
    <scope>NUCLEOTIDE SEQUENCE</scope>
    <source>
        <strain evidence="1">JCM 3090</strain>
    </source>
</reference>
<dbReference type="CDD" id="cd07067">
    <property type="entry name" value="HP_PGM_like"/>
    <property type="match status" value="1"/>
</dbReference>
<gene>
    <name evidence="1" type="ORF">GCM10010123_18460</name>
</gene>
<dbReference type="RefSeq" id="WP_189169649.1">
    <property type="nucleotide sequence ID" value="NZ_BMQB01000003.1"/>
</dbReference>
<dbReference type="Gene3D" id="3.40.50.1240">
    <property type="entry name" value="Phosphoglycerate mutase-like"/>
    <property type="match status" value="1"/>
</dbReference>
<evidence type="ECO:0000313" key="2">
    <source>
        <dbReference type="Proteomes" id="UP000649739"/>
    </source>
</evidence>
<dbReference type="AlphaFoldDB" id="A0A8J3B6R4"/>
<reference evidence="1" key="2">
    <citation type="submission" date="2020-09" db="EMBL/GenBank/DDBJ databases">
        <authorList>
            <person name="Sun Q."/>
            <person name="Ohkuma M."/>
        </authorList>
    </citation>
    <scope>NUCLEOTIDE SEQUENCE</scope>
    <source>
        <strain evidence="1">JCM 3090</strain>
    </source>
</reference>
<dbReference type="EMBL" id="BMQB01000003">
    <property type="protein sequence ID" value="GGJ89190.1"/>
    <property type="molecule type" value="Genomic_DNA"/>
</dbReference>
<dbReference type="PANTHER" id="PTHR47623:SF1">
    <property type="entry name" value="OS09G0287300 PROTEIN"/>
    <property type="match status" value="1"/>
</dbReference>
<dbReference type="Proteomes" id="UP000649739">
    <property type="component" value="Unassembled WGS sequence"/>
</dbReference>
<keyword evidence="2" id="KW-1185">Reference proteome</keyword>
<organism evidence="1 2">
    <name type="scientific">Pilimelia anulata</name>
    <dbReference type="NCBI Taxonomy" id="53371"/>
    <lineage>
        <taxon>Bacteria</taxon>
        <taxon>Bacillati</taxon>
        <taxon>Actinomycetota</taxon>
        <taxon>Actinomycetes</taxon>
        <taxon>Micromonosporales</taxon>
        <taxon>Micromonosporaceae</taxon>
        <taxon>Pilimelia</taxon>
    </lineage>
</organism>
<name>A0A8J3B6R4_9ACTN</name>
<accession>A0A8J3B6R4</accession>
<dbReference type="Pfam" id="PF00300">
    <property type="entry name" value="His_Phos_1"/>
    <property type="match status" value="1"/>
</dbReference>
<sequence length="166" mass="17662">MRVTTLVLLRHAKAARPDDGPDFDRPLTTRGHGDAAAAGAWLRRKQYIPDVVLCSPARRTRQTWHAVAVALADAARPEVTYRAEIYESGAPGVLALLHDLGEHAGTVLLVGHNPTVSDMSALLAPAAVEEGGLRTSGIAVHRPRVPWARLGAGDAVLVEQHTPRAG</sequence>
<dbReference type="InterPro" id="IPR029033">
    <property type="entry name" value="His_PPase_superfam"/>
</dbReference>
<comment type="caution">
    <text evidence="1">The sequence shown here is derived from an EMBL/GenBank/DDBJ whole genome shotgun (WGS) entry which is preliminary data.</text>
</comment>
<evidence type="ECO:0000313" key="1">
    <source>
        <dbReference type="EMBL" id="GGJ89190.1"/>
    </source>
</evidence>
<dbReference type="SUPFAM" id="SSF53254">
    <property type="entry name" value="Phosphoglycerate mutase-like"/>
    <property type="match status" value="1"/>
</dbReference>
<protein>
    <submittedName>
        <fullName evidence="1">Phosphoglycerate mutase</fullName>
    </submittedName>
</protein>
<dbReference type="InterPro" id="IPR013078">
    <property type="entry name" value="His_Pase_superF_clade-1"/>
</dbReference>
<dbReference type="SMART" id="SM00855">
    <property type="entry name" value="PGAM"/>
    <property type="match status" value="1"/>
</dbReference>
<proteinExistence type="predicted"/>